<protein>
    <submittedName>
        <fullName evidence="2">Uncharacterized protein</fullName>
    </submittedName>
</protein>
<reference evidence="3" key="1">
    <citation type="journal article" date="2013" name="Genome Announc.">
        <title>Draft Genome Sequence of the Dimorphic Prosthecate Bacterium Brevundimonas abyssalis TAR-001T.</title>
        <authorList>
            <person name="Tsubouchi T."/>
            <person name="Nishi S."/>
            <person name="Usui K."/>
            <person name="Shimane Y."/>
            <person name="Takaki Y."/>
            <person name="Maruyama T."/>
            <person name="Hatada Y."/>
        </authorList>
    </citation>
    <scope>NUCLEOTIDE SEQUENCE [LARGE SCALE GENOMIC DNA]</scope>
    <source>
        <strain evidence="3">TAR-001</strain>
    </source>
</reference>
<sequence length="151" mass="15979">MTGKTEESGTGDVTAWCLDELEAMLAEQVRLLKSQKPKTDEERPPYVRRLKDLIVAARMLAVAKASMARAVQAVRRAASAGDDQAVSRAVRAGLKQEGDEFRANDHDLERRQAAINARFAAMAPGPHCGGAGRPGSGGDERPGAVLAVAGT</sequence>
<dbReference type="RefSeq" id="WP_021698749.1">
    <property type="nucleotide sequence ID" value="NZ_BATC01000101.1"/>
</dbReference>
<keyword evidence="3" id="KW-1185">Reference proteome</keyword>
<evidence type="ECO:0000313" key="2">
    <source>
        <dbReference type="EMBL" id="GAD60655.1"/>
    </source>
</evidence>
<name>A0A8E0TSV6_9CAUL</name>
<comment type="caution">
    <text evidence="2">The sequence shown here is derived from an EMBL/GenBank/DDBJ whole genome shotgun (WGS) entry which is preliminary data.</text>
</comment>
<gene>
    <name evidence="2" type="ORF">MBEBAB_2905</name>
</gene>
<dbReference type="EMBL" id="BATC01000101">
    <property type="protein sequence ID" value="GAD60655.1"/>
    <property type="molecule type" value="Genomic_DNA"/>
</dbReference>
<accession>A0A8E0TSV6</accession>
<evidence type="ECO:0000256" key="1">
    <source>
        <dbReference type="SAM" id="MobiDB-lite"/>
    </source>
</evidence>
<dbReference type="AlphaFoldDB" id="A0A8E0TSV6"/>
<proteinExistence type="predicted"/>
<organism evidence="2 3">
    <name type="scientific">Brevundimonas abyssalis TAR-001</name>
    <dbReference type="NCBI Taxonomy" id="1391729"/>
    <lineage>
        <taxon>Bacteria</taxon>
        <taxon>Pseudomonadati</taxon>
        <taxon>Pseudomonadota</taxon>
        <taxon>Alphaproteobacteria</taxon>
        <taxon>Caulobacterales</taxon>
        <taxon>Caulobacteraceae</taxon>
        <taxon>Brevundimonas</taxon>
    </lineage>
</organism>
<evidence type="ECO:0000313" key="3">
    <source>
        <dbReference type="Proteomes" id="UP000016569"/>
    </source>
</evidence>
<dbReference type="Proteomes" id="UP000016569">
    <property type="component" value="Unassembled WGS sequence"/>
</dbReference>
<feature type="region of interest" description="Disordered" evidence="1">
    <location>
        <begin position="125"/>
        <end position="151"/>
    </location>
</feature>
<feature type="compositionally biased region" description="Gly residues" evidence="1">
    <location>
        <begin position="127"/>
        <end position="137"/>
    </location>
</feature>